<evidence type="ECO:0000259" key="2">
    <source>
        <dbReference type="PROSITE" id="PS50127"/>
    </source>
</evidence>
<dbReference type="InterPro" id="IPR016135">
    <property type="entry name" value="UBQ-conjugating_enzyme/RWD"/>
</dbReference>
<dbReference type="RefSeq" id="XP_066658037.1">
    <property type="nucleotide sequence ID" value="XM_066796955.1"/>
</dbReference>
<proteinExistence type="predicted"/>
<dbReference type="InterPro" id="IPR050113">
    <property type="entry name" value="Ub_conjugating_enzyme"/>
</dbReference>
<dbReference type="CDD" id="cd23812">
    <property type="entry name" value="UBCc_ScPEX4-like"/>
    <property type="match status" value="1"/>
</dbReference>
<feature type="domain" description="UBC core" evidence="2">
    <location>
        <begin position="2"/>
        <end position="159"/>
    </location>
</feature>
<dbReference type="SMART" id="SM00212">
    <property type="entry name" value="UBCc"/>
    <property type="match status" value="1"/>
</dbReference>
<dbReference type="Gene3D" id="3.10.110.10">
    <property type="entry name" value="Ubiquitin Conjugating Enzyme"/>
    <property type="match status" value="1"/>
</dbReference>
<evidence type="ECO:0000313" key="4">
    <source>
        <dbReference type="Proteomes" id="UP001360953"/>
    </source>
</evidence>
<evidence type="ECO:0000256" key="1">
    <source>
        <dbReference type="ARBA" id="ARBA00022786"/>
    </source>
</evidence>
<keyword evidence="4" id="KW-1185">Reference proteome</keyword>
<comment type="caution">
    <text evidence="3">The sequence shown here is derived from an EMBL/GenBank/DDBJ whole genome shotgun (WGS) entry which is preliminary data.</text>
</comment>
<gene>
    <name evidence="3" type="ORF">J3D65DRAFT_549449</name>
</gene>
<dbReference type="EMBL" id="JBBPEH010000003">
    <property type="protein sequence ID" value="KAK7541106.1"/>
    <property type="molecule type" value="Genomic_DNA"/>
</dbReference>
<dbReference type="Pfam" id="PF00179">
    <property type="entry name" value="UQ_con"/>
    <property type="match status" value="1"/>
</dbReference>
<keyword evidence="1" id="KW-0833">Ubl conjugation pathway</keyword>
<dbReference type="InterPro" id="IPR000608">
    <property type="entry name" value="UBC"/>
</dbReference>
<protein>
    <submittedName>
        <fullName evidence="3">Ubiquitin-conjugating enzyme E2 4</fullName>
    </submittedName>
</protein>
<dbReference type="PROSITE" id="PS50127">
    <property type="entry name" value="UBC_2"/>
    <property type="match status" value="1"/>
</dbReference>
<dbReference type="GeneID" id="92029861"/>
<accession>A0ABR1M0X4</accession>
<evidence type="ECO:0000313" key="3">
    <source>
        <dbReference type="EMBL" id="KAK7541106.1"/>
    </source>
</evidence>
<reference evidence="3 4" key="1">
    <citation type="submission" date="2024-04" db="EMBL/GenBank/DDBJ databases">
        <title>Phyllosticta paracitricarpa is synonymous to the EU quarantine fungus P. citricarpa based on phylogenomic analyses.</title>
        <authorList>
            <consortium name="Lawrence Berkeley National Laboratory"/>
            <person name="Van ingen-buijs V.A."/>
            <person name="Van westerhoven A.C."/>
            <person name="Haridas S."/>
            <person name="Skiadas P."/>
            <person name="Martin F."/>
            <person name="Groenewald J.Z."/>
            <person name="Crous P.W."/>
            <person name="Seidl M.F."/>
        </authorList>
    </citation>
    <scope>NUCLEOTIDE SEQUENCE [LARGE SCALE GENOMIC DNA]</scope>
    <source>
        <strain evidence="3 4">CPC 17464</strain>
    </source>
</reference>
<dbReference type="SUPFAM" id="SSF54495">
    <property type="entry name" value="UBC-like"/>
    <property type="match status" value="1"/>
</dbReference>
<dbReference type="Proteomes" id="UP001360953">
    <property type="component" value="Unassembled WGS sequence"/>
</dbReference>
<organism evidence="3 4">
    <name type="scientific">Phyllosticta citribraziliensis</name>
    <dbReference type="NCBI Taxonomy" id="989973"/>
    <lineage>
        <taxon>Eukaryota</taxon>
        <taxon>Fungi</taxon>
        <taxon>Dikarya</taxon>
        <taxon>Ascomycota</taxon>
        <taxon>Pezizomycotina</taxon>
        <taxon>Dothideomycetes</taxon>
        <taxon>Dothideomycetes incertae sedis</taxon>
        <taxon>Botryosphaeriales</taxon>
        <taxon>Phyllostictaceae</taxon>
        <taxon>Phyllosticta</taxon>
    </lineage>
</organism>
<sequence>MSSARRLQSRMKRLYDESQADLTDTDALECLGPLDDSDLTRWRAVMKGSPGTPYEHGRWLLDIQASQDYPFSPPHVTFHTRICHPNVKFETGKICLDILDRNDAWSPAFTISTTLTCIHQLLSNPVWDSPLNMDLAVLHKNDKLGAESVVRYYCDTERWEGEGLR</sequence>
<dbReference type="PANTHER" id="PTHR24067">
    <property type="entry name" value="UBIQUITIN-CONJUGATING ENZYME E2"/>
    <property type="match status" value="1"/>
</dbReference>
<name>A0ABR1M0X4_9PEZI</name>